<comment type="caution">
    <text evidence="4">The sequence shown here is derived from an EMBL/GenBank/DDBJ whole genome shotgun (WGS) entry which is preliminary data.</text>
</comment>
<dbReference type="InterPro" id="IPR050197">
    <property type="entry name" value="Aldolase_class_II_sugar_metab"/>
</dbReference>
<evidence type="ECO:0000256" key="2">
    <source>
        <dbReference type="ARBA" id="ARBA00023239"/>
    </source>
</evidence>
<dbReference type="EC" id="4.1.2.-" evidence="4"/>
<reference evidence="4 5" key="1">
    <citation type="submission" date="2024-06" db="EMBL/GenBank/DDBJ databases">
        <title>The Natural Products Discovery Center: Release of the First 8490 Sequenced Strains for Exploring Actinobacteria Biosynthetic Diversity.</title>
        <authorList>
            <person name="Kalkreuter E."/>
            <person name="Kautsar S.A."/>
            <person name="Yang D."/>
            <person name="Bader C.D."/>
            <person name="Teijaro C.N."/>
            <person name="Fluegel L."/>
            <person name="Davis C.M."/>
            <person name="Simpson J.R."/>
            <person name="Lauterbach L."/>
            <person name="Steele A.D."/>
            <person name="Gui C."/>
            <person name="Meng S."/>
            <person name="Li G."/>
            <person name="Viehrig K."/>
            <person name="Ye F."/>
            <person name="Su P."/>
            <person name="Kiefer A.F."/>
            <person name="Nichols A."/>
            <person name="Cepeda A.J."/>
            <person name="Yan W."/>
            <person name="Fan B."/>
            <person name="Jiang Y."/>
            <person name="Adhikari A."/>
            <person name="Zheng C.-J."/>
            <person name="Schuster L."/>
            <person name="Cowan T.M."/>
            <person name="Smanski M.J."/>
            <person name="Chevrette M.G."/>
            <person name="De Carvalho L.P.S."/>
            <person name="Shen B."/>
        </authorList>
    </citation>
    <scope>NUCLEOTIDE SEQUENCE [LARGE SCALE GENOMIC DNA]</scope>
    <source>
        <strain evidence="4 5">NPDC020594</strain>
    </source>
</reference>
<evidence type="ECO:0000313" key="4">
    <source>
        <dbReference type="EMBL" id="MEU5713159.1"/>
    </source>
</evidence>
<protein>
    <submittedName>
        <fullName evidence="4">Aldolase</fullName>
        <ecNumber evidence="4">4.1.2.-</ecNumber>
    </submittedName>
</protein>
<dbReference type="Pfam" id="PF00596">
    <property type="entry name" value="Aldolase_II"/>
    <property type="match status" value="1"/>
</dbReference>
<accession>A0ABV3AMG4</accession>
<dbReference type="Proteomes" id="UP001551011">
    <property type="component" value="Unassembled WGS sequence"/>
</dbReference>
<organism evidence="4 5">
    <name type="scientific">Streptomyces flaveolus</name>
    <dbReference type="NCBI Taxonomy" id="67297"/>
    <lineage>
        <taxon>Bacteria</taxon>
        <taxon>Bacillati</taxon>
        <taxon>Actinomycetota</taxon>
        <taxon>Actinomycetes</taxon>
        <taxon>Kitasatosporales</taxon>
        <taxon>Streptomycetaceae</taxon>
        <taxon>Streptomyces</taxon>
    </lineage>
</organism>
<evidence type="ECO:0000256" key="1">
    <source>
        <dbReference type="ARBA" id="ARBA00022723"/>
    </source>
</evidence>
<feature type="domain" description="Class II aldolase/adducin N-terminal" evidence="3">
    <location>
        <begin position="6"/>
        <end position="184"/>
    </location>
</feature>
<dbReference type="NCBIfam" id="NF006000">
    <property type="entry name" value="PRK08130.1"/>
    <property type="match status" value="1"/>
</dbReference>
<dbReference type="InterPro" id="IPR036409">
    <property type="entry name" value="Aldolase_II/adducin_N_sf"/>
</dbReference>
<dbReference type="GO" id="GO:0016829">
    <property type="term" value="F:lyase activity"/>
    <property type="evidence" value="ECO:0007669"/>
    <property type="project" value="UniProtKB-KW"/>
</dbReference>
<sequence length="219" mass="23091">MNDLRRAVAEAGRRLHALGLSPGASGNISARTPGGVLVSPTGRGLDELTPQALAALDADGTHTSGPPPTKEVPLHLALYDRDPSAQAVVHLHSTHAVAVSCLEPEDPYSCLPPLTAYFVMRVGRTPLIPYAAPGDRALADHVRAVPFPFRAALLANHGLVVTGTDVEQAVLSAIEVEETARLHLLLHGHRARPLTPAQIADLGARHSVHWPAVPQTSLT</sequence>
<evidence type="ECO:0000313" key="5">
    <source>
        <dbReference type="Proteomes" id="UP001551011"/>
    </source>
</evidence>
<keyword evidence="1" id="KW-0479">Metal-binding</keyword>
<evidence type="ECO:0000259" key="3">
    <source>
        <dbReference type="SMART" id="SM01007"/>
    </source>
</evidence>
<dbReference type="Gene3D" id="3.40.225.10">
    <property type="entry name" value="Class II aldolase/adducin N-terminal domain"/>
    <property type="match status" value="1"/>
</dbReference>
<proteinExistence type="predicted"/>
<dbReference type="SUPFAM" id="SSF53639">
    <property type="entry name" value="AraD/HMP-PK domain-like"/>
    <property type="match status" value="1"/>
</dbReference>
<dbReference type="EMBL" id="JBFAEG010000046">
    <property type="protein sequence ID" value="MEU5713159.1"/>
    <property type="molecule type" value="Genomic_DNA"/>
</dbReference>
<gene>
    <name evidence="4" type="ORF">AB0H04_41165</name>
</gene>
<dbReference type="InterPro" id="IPR001303">
    <property type="entry name" value="Aldolase_II/adducin_N"/>
</dbReference>
<dbReference type="PANTHER" id="PTHR22789">
    <property type="entry name" value="FUCULOSE PHOSPHATE ALDOLASE"/>
    <property type="match status" value="1"/>
</dbReference>
<dbReference type="SMART" id="SM01007">
    <property type="entry name" value="Aldolase_II"/>
    <property type="match status" value="1"/>
</dbReference>
<name>A0ABV3AMG4_9ACTN</name>
<keyword evidence="5" id="KW-1185">Reference proteome</keyword>
<dbReference type="PANTHER" id="PTHR22789:SF0">
    <property type="entry name" value="3-OXO-TETRONATE 4-PHOSPHATE DECARBOXYLASE-RELATED"/>
    <property type="match status" value="1"/>
</dbReference>
<keyword evidence="2 4" id="KW-0456">Lyase</keyword>
<dbReference type="RefSeq" id="WP_030654278.1">
    <property type="nucleotide sequence ID" value="NZ_JBEXDP010000047.1"/>
</dbReference>